<comment type="caution">
    <text evidence="1">The sequence shown here is derived from an EMBL/GenBank/DDBJ whole genome shotgun (WGS) entry which is preliminary data.</text>
</comment>
<dbReference type="Gene3D" id="2.10.70.10">
    <property type="entry name" value="Complement Module, domain 1"/>
    <property type="match status" value="1"/>
</dbReference>
<reference evidence="1 2" key="1">
    <citation type="submission" date="2024-09" db="EMBL/GenBank/DDBJ databases">
        <authorList>
            <person name="Sun Q."/>
            <person name="Mori K."/>
        </authorList>
    </citation>
    <scope>NUCLEOTIDE SEQUENCE [LARGE SCALE GENOMIC DNA]</scope>
    <source>
        <strain evidence="1 2">NCAIM B.02336</strain>
    </source>
</reference>
<gene>
    <name evidence="1" type="primary">hemP</name>
    <name evidence="1" type="ORF">ACFFGG_09840</name>
</gene>
<dbReference type="InterPro" id="IPR019600">
    <property type="entry name" value="Hemin_uptake_protein_HemP"/>
</dbReference>
<dbReference type="EMBL" id="JBHLTN010000018">
    <property type="protein sequence ID" value="MFC0592859.1"/>
    <property type="molecule type" value="Genomic_DNA"/>
</dbReference>
<evidence type="ECO:0000313" key="2">
    <source>
        <dbReference type="Proteomes" id="UP001589834"/>
    </source>
</evidence>
<sequence>MAARRADGSTPLPSEALLQGRRTIEISHNGAVYRLQATKLGKLILTK</sequence>
<name>A0ABV6PSP4_9BURK</name>
<proteinExistence type="predicted"/>
<organism evidence="1 2">
    <name type="scientific">Ottowia pentelensis</name>
    <dbReference type="NCBI Taxonomy" id="511108"/>
    <lineage>
        <taxon>Bacteria</taxon>
        <taxon>Pseudomonadati</taxon>
        <taxon>Pseudomonadota</taxon>
        <taxon>Betaproteobacteria</taxon>
        <taxon>Burkholderiales</taxon>
        <taxon>Comamonadaceae</taxon>
        <taxon>Ottowia</taxon>
    </lineage>
</organism>
<evidence type="ECO:0000313" key="1">
    <source>
        <dbReference type="EMBL" id="MFC0592859.1"/>
    </source>
</evidence>
<keyword evidence="2" id="KW-1185">Reference proteome</keyword>
<dbReference type="Pfam" id="PF10636">
    <property type="entry name" value="hemP"/>
    <property type="match status" value="1"/>
</dbReference>
<dbReference type="Proteomes" id="UP001589834">
    <property type="component" value="Unassembled WGS sequence"/>
</dbReference>
<protein>
    <submittedName>
        <fullName evidence="1">Hemin uptake protein HemP</fullName>
    </submittedName>
</protein>
<dbReference type="RefSeq" id="WP_377553387.1">
    <property type="nucleotide sequence ID" value="NZ_JBHUFY010000007.1"/>
</dbReference>
<accession>A0ABV6PSP4</accession>